<name>A0A8H6CCJ4_9LECA</name>
<gene>
    <name evidence="1" type="ORF">HO133_002645</name>
</gene>
<organism evidence="1 2">
    <name type="scientific">Letharia lupina</name>
    <dbReference type="NCBI Taxonomy" id="560253"/>
    <lineage>
        <taxon>Eukaryota</taxon>
        <taxon>Fungi</taxon>
        <taxon>Dikarya</taxon>
        <taxon>Ascomycota</taxon>
        <taxon>Pezizomycotina</taxon>
        <taxon>Lecanoromycetes</taxon>
        <taxon>OSLEUM clade</taxon>
        <taxon>Lecanoromycetidae</taxon>
        <taxon>Lecanorales</taxon>
        <taxon>Lecanorineae</taxon>
        <taxon>Parmeliaceae</taxon>
        <taxon>Letharia</taxon>
    </lineage>
</organism>
<evidence type="ECO:0000313" key="1">
    <source>
        <dbReference type="EMBL" id="KAF6220964.1"/>
    </source>
</evidence>
<comment type="caution">
    <text evidence="1">The sequence shown here is derived from an EMBL/GenBank/DDBJ whole genome shotgun (WGS) entry which is preliminary data.</text>
</comment>
<sequence>MDGRLPKKVQRMQDSAAEVRRSTLVVLLALEDYQANTGFSRYATYVGNGPQPALDSIDSLAAPSAGYVKGNRTLQNAVPGFGSPNAVYDNGPCYPLNDVVGPNVDYDHGNNAVQNTGYGGNPVNEILNPFGTTTAPNIVYDGCNNTANDAFNRDLSPLGGLTVSIGDYGQGNYTSEGGTYSGLYPVYDIGATGAVYD</sequence>
<proteinExistence type="predicted"/>
<evidence type="ECO:0000313" key="2">
    <source>
        <dbReference type="Proteomes" id="UP000593566"/>
    </source>
</evidence>
<accession>A0A8H6CCJ4</accession>
<dbReference type="EMBL" id="JACCJB010000015">
    <property type="protein sequence ID" value="KAF6220964.1"/>
    <property type="molecule type" value="Genomic_DNA"/>
</dbReference>
<dbReference type="GeneID" id="59331057"/>
<reference evidence="1 2" key="1">
    <citation type="journal article" date="2020" name="Genomics">
        <title>Complete, high-quality genomes from long-read metagenomic sequencing of two wolf lichen thalli reveals enigmatic genome architecture.</title>
        <authorList>
            <person name="McKenzie S.K."/>
            <person name="Walston R.F."/>
            <person name="Allen J.L."/>
        </authorList>
    </citation>
    <scope>NUCLEOTIDE SEQUENCE [LARGE SCALE GENOMIC DNA]</scope>
    <source>
        <strain evidence="1">WasteWater1</strain>
    </source>
</reference>
<dbReference type="RefSeq" id="XP_037150399.1">
    <property type="nucleotide sequence ID" value="XM_037293570.1"/>
</dbReference>
<dbReference type="Proteomes" id="UP000593566">
    <property type="component" value="Unassembled WGS sequence"/>
</dbReference>
<keyword evidence="2" id="KW-1185">Reference proteome</keyword>
<dbReference type="AlphaFoldDB" id="A0A8H6CCJ4"/>
<protein>
    <submittedName>
        <fullName evidence="1">Uncharacterized protein</fullName>
    </submittedName>
</protein>